<dbReference type="AlphaFoldDB" id="A0A074WIP0"/>
<dbReference type="PANTHER" id="PTHR48081">
    <property type="entry name" value="AB HYDROLASE SUPERFAMILY PROTEIN C4A8.06C"/>
    <property type="match status" value="1"/>
</dbReference>
<evidence type="ECO:0000313" key="4">
    <source>
        <dbReference type="Proteomes" id="UP000027730"/>
    </source>
</evidence>
<dbReference type="GO" id="GO:0016787">
    <property type="term" value="F:hydrolase activity"/>
    <property type="evidence" value="ECO:0007669"/>
    <property type="project" value="UniProtKB-KW"/>
</dbReference>
<dbReference type="GeneID" id="25414137"/>
<dbReference type="InterPro" id="IPR050300">
    <property type="entry name" value="GDXG_lipolytic_enzyme"/>
</dbReference>
<dbReference type="Proteomes" id="UP000027730">
    <property type="component" value="Unassembled WGS sequence"/>
</dbReference>
<accession>A0A074WIP0</accession>
<dbReference type="InterPro" id="IPR013094">
    <property type="entry name" value="AB_hydrolase_3"/>
</dbReference>
<proteinExistence type="predicted"/>
<dbReference type="InterPro" id="IPR029058">
    <property type="entry name" value="AB_hydrolase_fold"/>
</dbReference>
<gene>
    <name evidence="3" type="ORF">M436DRAFT_66926</name>
</gene>
<dbReference type="PANTHER" id="PTHR48081:SF11">
    <property type="entry name" value="ALPHA_BETA HYDROLASE FOLD-3 DOMAIN-CONTAINING PROTEIN-RELATED"/>
    <property type="match status" value="1"/>
</dbReference>
<name>A0A074WIP0_9PEZI</name>
<dbReference type="RefSeq" id="XP_013423935.1">
    <property type="nucleotide sequence ID" value="XM_013568481.1"/>
</dbReference>
<sequence length="325" mass="35563">MYRAQPYLPISILRDLTNSPESSFPKAKRFASSRSELYQQVSGNDFSGHWICKGCPGKPTKASAADLVIYYLHGGAYQIGHPASAIAPFLRIAELADKQGISVAVFALDYSLAPEAQYPTQVNQARAAYRYLLNDQNVDPSKLAIVGDSAGAHLILNLLSVLADEKALSKPGAGAFLIAPWIDIRCAKDGSYVRNKDNDYLLRDRLIKAGEQVMPRKHDATASHIINFSLPRPKQSWADILPSKVWVGIGSNDVLLDDAVAFVKQAKADGVDVELDIDEGKVHDWQIVEDIFDTDNYFATIGELPKGMMKGAAEIARAIFSEASR</sequence>
<dbReference type="STRING" id="1043004.A0A074WIP0"/>
<organism evidence="3 4">
    <name type="scientific">Aureobasidium namibiae CBS 147.97</name>
    <dbReference type="NCBI Taxonomy" id="1043004"/>
    <lineage>
        <taxon>Eukaryota</taxon>
        <taxon>Fungi</taxon>
        <taxon>Dikarya</taxon>
        <taxon>Ascomycota</taxon>
        <taxon>Pezizomycotina</taxon>
        <taxon>Dothideomycetes</taxon>
        <taxon>Dothideomycetidae</taxon>
        <taxon>Dothideales</taxon>
        <taxon>Saccotheciaceae</taxon>
        <taxon>Aureobasidium</taxon>
    </lineage>
</organism>
<dbReference type="HOGENOM" id="CLU_012494_11_0_1"/>
<evidence type="ECO:0000313" key="3">
    <source>
        <dbReference type="EMBL" id="KEQ69657.1"/>
    </source>
</evidence>
<dbReference type="Pfam" id="PF07859">
    <property type="entry name" value="Abhydrolase_3"/>
    <property type="match status" value="1"/>
</dbReference>
<evidence type="ECO:0000256" key="1">
    <source>
        <dbReference type="ARBA" id="ARBA00022801"/>
    </source>
</evidence>
<reference evidence="3 4" key="1">
    <citation type="journal article" date="2014" name="BMC Genomics">
        <title>Genome sequencing of four Aureobasidium pullulans varieties: biotechnological potential, stress tolerance, and description of new species.</title>
        <authorList>
            <person name="Gostin Ar C."/>
            <person name="Ohm R.A."/>
            <person name="Kogej T."/>
            <person name="Sonjak S."/>
            <person name="Turk M."/>
            <person name="Zajc J."/>
            <person name="Zalar P."/>
            <person name="Grube M."/>
            <person name="Sun H."/>
            <person name="Han J."/>
            <person name="Sharma A."/>
            <person name="Chiniquy J."/>
            <person name="Ngan C.Y."/>
            <person name="Lipzen A."/>
            <person name="Barry K."/>
            <person name="Grigoriev I.V."/>
            <person name="Gunde-Cimerman N."/>
        </authorList>
    </citation>
    <scope>NUCLEOTIDE SEQUENCE [LARGE SCALE GENOMIC DNA]</scope>
    <source>
        <strain evidence="3 4">CBS 147.97</strain>
    </source>
</reference>
<dbReference type="OrthoDB" id="408631at2759"/>
<dbReference type="SUPFAM" id="SSF53474">
    <property type="entry name" value="alpha/beta-Hydrolases"/>
    <property type="match status" value="1"/>
</dbReference>
<keyword evidence="4" id="KW-1185">Reference proteome</keyword>
<protein>
    <submittedName>
        <fullName evidence="3">Alpha/beta-hydrolase</fullName>
    </submittedName>
</protein>
<dbReference type="EMBL" id="KL584720">
    <property type="protein sequence ID" value="KEQ69657.1"/>
    <property type="molecule type" value="Genomic_DNA"/>
</dbReference>
<feature type="domain" description="Alpha/beta hydrolase fold-3" evidence="2">
    <location>
        <begin position="70"/>
        <end position="286"/>
    </location>
</feature>
<dbReference type="Gene3D" id="3.40.50.1820">
    <property type="entry name" value="alpha/beta hydrolase"/>
    <property type="match status" value="1"/>
</dbReference>
<keyword evidence="1 3" id="KW-0378">Hydrolase</keyword>
<evidence type="ECO:0000259" key="2">
    <source>
        <dbReference type="Pfam" id="PF07859"/>
    </source>
</evidence>